<dbReference type="Proteomes" id="UP000054538">
    <property type="component" value="Unassembled WGS sequence"/>
</dbReference>
<evidence type="ECO:0000313" key="1">
    <source>
        <dbReference type="EMBL" id="KIK78998.1"/>
    </source>
</evidence>
<sequence length="131" mass="14764">MTQAKIRLELAKDEAKELQDGNNVSLHAEISPSIRISSAFDLEDQQRRIASDISSLGSNATDQQRGKLQQCVNILQCKLEQWSTIQLLYMPLVACQRAAQAESAEETKELHPQNFKLWLPFQLPQLSGPVF</sequence>
<reference evidence="1 2" key="1">
    <citation type="submission" date="2014-04" db="EMBL/GenBank/DDBJ databases">
        <authorList>
            <consortium name="DOE Joint Genome Institute"/>
            <person name="Kuo A."/>
            <person name="Kohler A."/>
            <person name="Jargeat P."/>
            <person name="Nagy L.G."/>
            <person name="Floudas D."/>
            <person name="Copeland A."/>
            <person name="Barry K.W."/>
            <person name="Cichocki N."/>
            <person name="Veneault-Fourrey C."/>
            <person name="LaButti K."/>
            <person name="Lindquist E.A."/>
            <person name="Lipzen A."/>
            <person name="Lundell T."/>
            <person name="Morin E."/>
            <person name="Murat C."/>
            <person name="Sun H."/>
            <person name="Tunlid A."/>
            <person name="Henrissat B."/>
            <person name="Grigoriev I.V."/>
            <person name="Hibbett D.S."/>
            <person name="Martin F."/>
            <person name="Nordberg H.P."/>
            <person name="Cantor M.N."/>
            <person name="Hua S.X."/>
        </authorList>
    </citation>
    <scope>NUCLEOTIDE SEQUENCE [LARGE SCALE GENOMIC DNA]</scope>
    <source>
        <strain evidence="1 2">Ve08.2h10</strain>
    </source>
</reference>
<reference evidence="2" key="2">
    <citation type="submission" date="2015-01" db="EMBL/GenBank/DDBJ databases">
        <title>Evolutionary Origins and Diversification of the Mycorrhizal Mutualists.</title>
        <authorList>
            <consortium name="DOE Joint Genome Institute"/>
            <consortium name="Mycorrhizal Genomics Consortium"/>
            <person name="Kohler A."/>
            <person name="Kuo A."/>
            <person name="Nagy L.G."/>
            <person name="Floudas D."/>
            <person name="Copeland A."/>
            <person name="Barry K.W."/>
            <person name="Cichocki N."/>
            <person name="Veneault-Fourrey C."/>
            <person name="LaButti K."/>
            <person name="Lindquist E.A."/>
            <person name="Lipzen A."/>
            <person name="Lundell T."/>
            <person name="Morin E."/>
            <person name="Murat C."/>
            <person name="Riley R."/>
            <person name="Ohm R."/>
            <person name="Sun H."/>
            <person name="Tunlid A."/>
            <person name="Henrissat B."/>
            <person name="Grigoriev I.V."/>
            <person name="Hibbett D.S."/>
            <person name="Martin F."/>
        </authorList>
    </citation>
    <scope>NUCLEOTIDE SEQUENCE [LARGE SCALE GENOMIC DNA]</scope>
    <source>
        <strain evidence="2">Ve08.2h10</strain>
    </source>
</reference>
<organism evidence="1 2">
    <name type="scientific">Paxillus rubicundulus Ve08.2h10</name>
    <dbReference type="NCBI Taxonomy" id="930991"/>
    <lineage>
        <taxon>Eukaryota</taxon>
        <taxon>Fungi</taxon>
        <taxon>Dikarya</taxon>
        <taxon>Basidiomycota</taxon>
        <taxon>Agaricomycotina</taxon>
        <taxon>Agaricomycetes</taxon>
        <taxon>Agaricomycetidae</taxon>
        <taxon>Boletales</taxon>
        <taxon>Paxilineae</taxon>
        <taxon>Paxillaceae</taxon>
        <taxon>Paxillus</taxon>
    </lineage>
</organism>
<dbReference type="OrthoDB" id="2676740at2759"/>
<dbReference type="STRING" id="930991.A0A0D0CU99"/>
<keyword evidence="2" id="KW-1185">Reference proteome</keyword>
<proteinExistence type="predicted"/>
<name>A0A0D0CU99_9AGAM</name>
<protein>
    <submittedName>
        <fullName evidence="1">Unplaced genomic scaffold scaffold_1585, whole genome shotgun sequence</fullName>
    </submittedName>
</protein>
<accession>A0A0D0CU99</accession>
<evidence type="ECO:0000313" key="2">
    <source>
        <dbReference type="Proteomes" id="UP000054538"/>
    </source>
</evidence>
<dbReference type="InParanoid" id="A0A0D0CU99"/>
<gene>
    <name evidence="1" type="ORF">PAXRUDRAFT_299359</name>
</gene>
<dbReference type="EMBL" id="KN826407">
    <property type="protein sequence ID" value="KIK78998.1"/>
    <property type="molecule type" value="Genomic_DNA"/>
</dbReference>
<dbReference type="HOGENOM" id="CLU_1928281_0_0_1"/>
<dbReference type="AlphaFoldDB" id="A0A0D0CU99"/>